<name>A0A077F666_9PSED</name>
<dbReference type="RefSeq" id="WP_038605564.1">
    <property type="nucleotide sequence ID" value="NZ_CP009048.1"/>
</dbReference>
<accession>A0A077F666</accession>
<dbReference type="Proteomes" id="UP000028931">
    <property type="component" value="Chromosome"/>
</dbReference>
<dbReference type="HOGENOM" id="CLU_1160295_0_0_6"/>
<proteinExistence type="predicted"/>
<reference evidence="1 2" key="1">
    <citation type="submission" date="2014-07" db="EMBL/GenBank/DDBJ databases">
        <authorList>
            <person name="Lee K."/>
            <person name="Lim J.Y."/>
            <person name="Hwang I."/>
        </authorList>
    </citation>
    <scope>NUCLEOTIDE SEQUENCE [LARGE SCALE GENOMIC DNA]</scope>
    <source>
        <strain evidence="1 2">KL28</strain>
    </source>
</reference>
<dbReference type="KEGG" id="palk:PSAKL28_02420"/>
<gene>
    <name evidence="1" type="ORF">PSAKL28_02420</name>
</gene>
<dbReference type="OrthoDB" id="6986081at2"/>
<organism evidence="1 2">
    <name type="scientific">Pseudomonas alkylphenolica</name>
    <dbReference type="NCBI Taxonomy" id="237609"/>
    <lineage>
        <taxon>Bacteria</taxon>
        <taxon>Pseudomonadati</taxon>
        <taxon>Pseudomonadota</taxon>
        <taxon>Gammaproteobacteria</taxon>
        <taxon>Pseudomonadales</taxon>
        <taxon>Pseudomonadaceae</taxon>
        <taxon>Pseudomonas</taxon>
    </lineage>
</organism>
<dbReference type="EMBL" id="CP009048">
    <property type="protein sequence ID" value="AIL59479.1"/>
    <property type="molecule type" value="Genomic_DNA"/>
</dbReference>
<dbReference type="eggNOG" id="COG5492">
    <property type="taxonomic scope" value="Bacteria"/>
</dbReference>
<protein>
    <submittedName>
        <fullName evidence="1">Uncharacterized protein</fullName>
    </submittedName>
</protein>
<evidence type="ECO:0000313" key="2">
    <source>
        <dbReference type="Proteomes" id="UP000028931"/>
    </source>
</evidence>
<evidence type="ECO:0000313" key="1">
    <source>
        <dbReference type="EMBL" id="AIL59479.1"/>
    </source>
</evidence>
<dbReference type="AlphaFoldDB" id="A0A077F666"/>
<sequence length="240" mass="26480">MSNVSQGPELSPPILPGINAAGIGYHSAARLRARVPIQPPMEAGDLLTLFWGRRFVAAHSLQAHEPDGCIDLRIPASLLHNGSHRLHYRLLKPGHHPLRSPELQVLVKLDCPGGNSPHEHLQPLQLAGRLRREGLFLHSLNNDLPCTLAPYRNMAEGDRITLRWGDLRMDLPGVSKCQVGQPLQARIPLTLIEENGPDPHLELSYCILDRVGNRSQWAPAVHLRVFAGRASSTSIYIPTS</sequence>